<evidence type="ECO:0000313" key="2">
    <source>
        <dbReference type="EMBL" id="OLF52294.1"/>
    </source>
</evidence>
<reference evidence="2 3" key="1">
    <citation type="submission" date="2016-12" db="EMBL/GenBank/DDBJ databases">
        <authorList>
            <person name="Song W.-J."/>
            <person name="Kurnit D.M."/>
        </authorList>
    </citation>
    <scope>NUCLEOTIDE SEQUENCE [LARGE SCALE GENOMIC DNA]</scope>
    <source>
        <strain evidence="2 3">PCL1601</strain>
    </source>
</reference>
<gene>
    <name evidence="2" type="ORF">BTN82_26185</name>
</gene>
<evidence type="ECO:0000259" key="1">
    <source>
        <dbReference type="PROSITE" id="PS50883"/>
    </source>
</evidence>
<dbReference type="InterPro" id="IPR050706">
    <property type="entry name" value="Cyclic-di-GMP_PDE-like"/>
</dbReference>
<dbReference type="Proteomes" id="UP000185578">
    <property type="component" value="Unassembled WGS sequence"/>
</dbReference>
<dbReference type="EMBL" id="MSCT01000020">
    <property type="protein sequence ID" value="OLF52294.1"/>
    <property type="molecule type" value="Genomic_DNA"/>
</dbReference>
<dbReference type="CDD" id="cd01948">
    <property type="entry name" value="EAL"/>
    <property type="match status" value="1"/>
</dbReference>
<dbReference type="PROSITE" id="PS50883">
    <property type="entry name" value="EAL"/>
    <property type="match status" value="1"/>
</dbReference>
<name>A0A1Q8EKG5_9PSED</name>
<dbReference type="AlphaFoldDB" id="A0A1Q8EKG5"/>
<dbReference type="Gene3D" id="3.20.20.450">
    <property type="entry name" value="EAL domain"/>
    <property type="match status" value="1"/>
</dbReference>
<comment type="caution">
    <text evidence="2">The sequence shown here is derived from an EMBL/GenBank/DDBJ whole genome shotgun (WGS) entry which is preliminary data.</text>
</comment>
<feature type="domain" description="EAL" evidence="1">
    <location>
        <begin position="178"/>
        <end position="430"/>
    </location>
</feature>
<evidence type="ECO:0000313" key="3">
    <source>
        <dbReference type="Proteomes" id="UP000185578"/>
    </source>
</evidence>
<sequence>MKNSPPNPAPNSRISLVILSRDKQYALRMTERLSGSDLFHIEHVESLSNLRLRKQPVDIVMAEIHADQADSLMLPCWVSELNASDRLRRAPHIVWTIQTSTPDNAISLVAGIEHDRMDTINDIPSAALESHASLTRASGIQVEIVAENHPDQLLRVLEKLASTEHSDPILLQSKKLELLLSEDDVVSVVTTGDDLRVMLQPQYDLANHRVVGAEALIRWRHPLHGDIPLSILIPMVDKLGLDLLLFSYIEKTVIEILGILDRQNIDIPIAINASARTLCAAGLATRLAAKMHKAGLPTRRLKIELTEQMTPDNELALSASIMTLRAKGFLISLGDFAAGAATLALLAHIPFDEMKIDGKLVRAAGQSPQSSEIISGIVSLASLFNLNLVTGGIEDRSSIELLNRLGCSTGQGFALAHPLEQDEFLNLVAR</sequence>
<dbReference type="GO" id="GO:0071111">
    <property type="term" value="F:cyclic-guanylate-specific phosphodiesterase activity"/>
    <property type="evidence" value="ECO:0007669"/>
    <property type="project" value="InterPro"/>
</dbReference>
<proteinExistence type="predicted"/>
<dbReference type="SUPFAM" id="SSF141868">
    <property type="entry name" value="EAL domain-like"/>
    <property type="match status" value="1"/>
</dbReference>
<dbReference type="SMART" id="SM00052">
    <property type="entry name" value="EAL"/>
    <property type="match status" value="1"/>
</dbReference>
<organism evidence="2 3">
    <name type="scientific">Pseudomonas chlororaphis</name>
    <dbReference type="NCBI Taxonomy" id="587753"/>
    <lineage>
        <taxon>Bacteria</taxon>
        <taxon>Pseudomonadati</taxon>
        <taxon>Pseudomonadota</taxon>
        <taxon>Gammaproteobacteria</taxon>
        <taxon>Pseudomonadales</taxon>
        <taxon>Pseudomonadaceae</taxon>
        <taxon>Pseudomonas</taxon>
    </lineage>
</organism>
<protein>
    <recommendedName>
        <fullName evidence="1">EAL domain-containing protein</fullName>
    </recommendedName>
</protein>
<dbReference type="InterPro" id="IPR001633">
    <property type="entry name" value="EAL_dom"/>
</dbReference>
<dbReference type="Pfam" id="PF00563">
    <property type="entry name" value="EAL"/>
    <property type="match status" value="1"/>
</dbReference>
<dbReference type="PANTHER" id="PTHR33121">
    <property type="entry name" value="CYCLIC DI-GMP PHOSPHODIESTERASE PDEF"/>
    <property type="match status" value="1"/>
</dbReference>
<accession>A0A1Q8EKG5</accession>
<dbReference type="InterPro" id="IPR035919">
    <property type="entry name" value="EAL_sf"/>
</dbReference>
<dbReference type="PANTHER" id="PTHR33121:SF70">
    <property type="entry name" value="SIGNALING PROTEIN YKOW"/>
    <property type="match status" value="1"/>
</dbReference>